<evidence type="ECO:0000313" key="2">
    <source>
        <dbReference type="EMBL" id="AAY50330.1"/>
    </source>
</evidence>
<keyword evidence="1" id="KW-0812">Transmembrane</keyword>
<gene>
    <name evidence="2" type="ordered locus">XC_3286</name>
</gene>
<protein>
    <submittedName>
        <fullName evidence="2">Uncharacterized protein</fullName>
    </submittedName>
</protein>
<proteinExistence type="predicted"/>
<dbReference type="AlphaFoldDB" id="A0A0H2XC12"/>
<dbReference type="HOGENOM" id="CLU_1651491_0_0_6"/>
<dbReference type="EMBL" id="CP000050">
    <property type="protein sequence ID" value="AAY50330.1"/>
    <property type="molecule type" value="Genomic_DNA"/>
</dbReference>
<sequence>MLEDAMARSTVTPPRWPKAFRMTALAGVAGLLALGSFSDFIPAPFMSGRSWIAPMWLLGAAMTAFIVVQGYRFGGWKVVVGKQLINTVLAICLAPPLLGLLCWIVLARGAPWIYTRIAGVGFEETHLMQTEYVRNARTCKYRLSGGPLEDRFPSHLCISEQLYRRHPDQPVAMRVRGQRSVLGMRIASALP</sequence>
<name>A0A0H2XC12_XANC8</name>
<feature type="transmembrane region" description="Helical" evidence="1">
    <location>
        <begin position="54"/>
        <end position="72"/>
    </location>
</feature>
<reference evidence="2 3" key="1">
    <citation type="journal article" date="2005" name="Genome Res.">
        <title>Comparative and functional genomic analyses of the pathogenicity of phytopathogen Xanthomonas campestris pv. campestris.</title>
        <authorList>
            <person name="Qian W."/>
            <person name="Jia Y."/>
            <person name="Ren S.X."/>
            <person name="He Y.Q."/>
            <person name="Feng J.X."/>
            <person name="Lu L.F."/>
            <person name="Sun Q."/>
            <person name="Ying G."/>
            <person name="Tang D.J."/>
            <person name="Tang H."/>
            <person name="Wu W."/>
            <person name="Hao P."/>
            <person name="Wang L."/>
            <person name="Jiang B.L."/>
            <person name="Zeng S."/>
            <person name="Gu W.Y."/>
            <person name="Lu G."/>
            <person name="Rong L."/>
            <person name="Tian Y."/>
            <person name="Yao Z."/>
            <person name="Fu G."/>
            <person name="Chen B."/>
            <person name="Fang R."/>
            <person name="Qiang B."/>
            <person name="Chen Z."/>
            <person name="Zhao G.P."/>
            <person name="Tang J.L."/>
            <person name="He C."/>
        </authorList>
    </citation>
    <scope>NUCLEOTIDE SEQUENCE [LARGE SCALE GENOMIC DNA]</scope>
    <source>
        <strain evidence="2 3">8004</strain>
    </source>
</reference>
<feature type="transmembrane region" description="Helical" evidence="1">
    <location>
        <begin position="84"/>
        <end position="106"/>
    </location>
</feature>
<organism evidence="2 3">
    <name type="scientific">Xanthomonas campestris pv. campestris (strain 8004)</name>
    <dbReference type="NCBI Taxonomy" id="314565"/>
    <lineage>
        <taxon>Bacteria</taxon>
        <taxon>Pseudomonadati</taxon>
        <taxon>Pseudomonadota</taxon>
        <taxon>Gammaproteobacteria</taxon>
        <taxon>Lysobacterales</taxon>
        <taxon>Lysobacteraceae</taxon>
        <taxon>Xanthomonas</taxon>
    </lineage>
</organism>
<dbReference type="KEGG" id="xcb:XC_3286"/>
<keyword evidence="1" id="KW-1133">Transmembrane helix</keyword>
<evidence type="ECO:0000256" key="1">
    <source>
        <dbReference type="SAM" id="Phobius"/>
    </source>
</evidence>
<keyword evidence="1" id="KW-0472">Membrane</keyword>
<evidence type="ECO:0000313" key="3">
    <source>
        <dbReference type="Proteomes" id="UP000000420"/>
    </source>
</evidence>
<accession>A0A0H2XC12</accession>
<dbReference type="Proteomes" id="UP000000420">
    <property type="component" value="Chromosome"/>
</dbReference>